<dbReference type="Pfam" id="PF01161">
    <property type="entry name" value="PBP"/>
    <property type="match status" value="1"/>
</dbReference>
<reference evidence="1" key="1">
    <citation type="journal article" date="2020" name="Biotechnol. Biofuels">
        <title>New insights from the biogas microbiome by comprehensive genome-resolved metagenomics of nearly 1600 species originating from multiple anaerobic digesters.</title>
        <authorList>
            <person name="Campanaro S."/>
            <person name="Treu L."/>
            <person name="Rodriguez-R L.M."/>
            <person name="Kovalovszki A."/>
            <person name="Ziels R.M."/>
            <person name="Maus I."/>
            <person name="Zhu X."/>
            <person name="Kougias P.G."/>
            <person name="Basile A."/>
            <person name="Luo G."/>
            <person name="Schluter A."/>
            <person name="Konstantinidis K.T."/>
            <person name="Angelidaki I."/>
        </authorList>
    </citation>
    <scope>NUCLEOTIDE SEQUENCE</scope>
    <source>
        <strain evidence="1">AS06rmzACSIP_7</strain>
    </source>
</reference>
<reference evidence="1" key="2">
    <citation type="submission" date="2020-01" db="EMBL/GenBank/DDBJ databases">
        <authorList>
            <person name="Campanaro S."/>
        </authorList>
    </citation>
    <scope>NUCLEOTIDE SEQUENCE</scope>
    <source>
        <strain evidence="1">AS06rmzACSIP_7</strain>
    </source>
</reference>
<proteinExistence type="predicted"/>
<organism evidence="1 2">
    <name type="scientific">Syntrophorhabdus aromaticivorans</name>
    <dbReference type="NCBI Taxonomy" id="328301"/>
    <lineage>
        <taxon>Bacteria</taxon>
        <taxon>Pseudomonadati</taxon>
        <taxon>Thermodesulfobacteriota</taxon>
        <taxon>Syntrophorhabdia</taxon>
        <taxon>Syntrophorhabdales</taxon>
        <taxon>Syntrophorhabdaceae</taxon>
        <taxon>Syntrophorhabdus</taxon>
    </lineage>
</organism>
<evidence type="ECO:0000313" key="2">
    <source>
        <dbReference type="Proteomes" id="UP000777265"/>
    </source>
</evidence>
<dbReference type="EMBL" id="JAAYEE010000073">
    <property type="protein sequence ID" value="NLW34681.1"/>
    <property type="molecule type" value="Genomic_DNA"/>
</dbReference>
<evidence type="ECO:0000313" key="1">
    <source>
        <dbReference type="EMBL" id="NLW34681.1"/>
    </source>
</evidence>
<dbReference type="Gene3D" id="3.90.280.10">
    <property type="entry name" value="PEBP-like"/>
    <property type="match status" value="1"/>
</dbReference>
<dbReference type="Proteomes" id="UP000777265">
    <property type="component" value="Unassembled WGS sequence"/>
</dbReference>
<accession>A0A971S041</accession>
<comment type="caution">
    <text evidence="1">The sequence shown here is derived from an EMBL/GenBank/DDBJ whole genome shotgun (WGS) entry which is preliminary data.</text>
</comment>
<gene>
    <name evidence="1" type="ORF">GXY80_04245</name>
</gene>
<dbReference type="CDD" id="cd00865">
    <property type="entry name" value="PEBP_bact_arch"/>
    <property type="match status" value="1"/>
</dbReference>
<dbReference type="InterPro" id="IPR005247">
    <property type="entry name" value="YbhB_YbcL/LppC-like"/>
</dbReference>
<sequence length="168" mass="18479">MFFALVAMFSPALGDESATQGGFTVTSPAFGEKEHIPRLYACDGEDINPPLVIRGIPRGTGSLALVVDDPDAPTGTWVHWVVWNIRPDTKEIKENSVPKGAVQGVNDFKKHRYGGPCPPSGTHRYFFKLYALDAMISLGPNASKTELERKMKTHVLSEAHLVGLYKRK</sequence>
<protein>
    <submittedName>
        <fullName evidence="1">YbhB/YbcL family Raf kinase inhibitor-like protein</fullName>
    </submittedName>
</protein>
<dbReference type="PANTHER" id="PTHR30289:SF1">
    <property type="entry name" value="PEBP (PHOSPHATIDYLETHANOLAMINE-BINDING PROTEIN) FAMILY PROTEIN"/>
    <property type="match status" value="1"/>
</dbReference>
<dbReference type="InterPro" id="IPR008914">
    <property type="entry name" value="PEBP"/>
</dbReference>
<dbReference type="InterPro" id="IPR036610">
    <property type="entry name" value="PEBP-like_sf"/>
</dbReference>
<dbReference type="SUPFAM" id="SSF49777">
    <property type="entry name" value="PEBP-like"/>
    <property type="match status" value="1"/>
</dbReference>
<dbReference type="AlphaFoldDB" id="A0A971S041"/>
<dbReference type="NCBIfam" id="TIGR00481">
    <property type="entry name" value="YbhB/YbcL family Raf kinase inhibitor-like protein"/>
    <property type="match status" value="1"/>
</dbReference>
<dbReference type="PANTHER" id="PTHR30289">
    <property type="entry name" value="UNCHARACTERIZED PROTEIN YBCL-RELATED"/>
    <property type="match status" value="1"/>
</dbReference>
<name>A0A971S041_9BACT</name>